<feature type="transmembrane region" description="Helical" evidence="9">
    <location>
        <begin position="50"/>
        <end position="76"/>
    </location>
</feature>
<dbReference type="InterPro" id="IPR004485">
    <property type="entry name" value="Cobalamin_biosynth_CobD/CbiB"/>
</dbReference>
<name>A0A2L0EIK2_SORCE</name>
<dbReference type="GO" id="GO:0048472">
    <property type="term" value="F:threonine-phosphate decarboxylase activity"/>
    <property type="evidence" value="ECO:0007669"/>
    <property type="project" value="InterPro"/>
</dbReference>
<comment type="function">
    <text evidence="9">Converts cobyric acid to cobinamide by the addition of aminopropanol on the F carboxylic group.</text>
</comment>
<keyword evidence="5 9" id="KW-0169">Cobalamin biosynthesis</keyword>
<dbReference type="RefSeq" id="WP_104977147.1">
    <property type="nucleotide sequence ID" value="NZ_CP012673.1"/>
</dbReference>
<gene>
    <name evidence="9 10" type="primary">cobD</name>
    <name evidence="10" type="ORF">SOCE26_005150</name>
</gene>
<comment type="pathway">
    <text evidence="2 9">Cofactor biosynthesis; adenosylcobalamin biosynthesis.</text>
</comment>
<evidence type="ECO:0000313" key="11">
    <source>
        <dbReference type="Proteomes" id="UP000238348"/>
    </source>
</evidence>
<evidence type="ECO:0000256" key="3">
    <source>
        <dbReference type="ARBA" id="ARBA00006263"/>
    </source>
</evidence>
<sequence length="314" mass="32708">MSAAAALLVAVALDLACGEPPAAVHPVVWMGSTIQLLKRRAPAGGRIAELLWGALMALTVPCLFAALGAGLAALLAPHPALSVLLSGVLLKPTFALRALRGAAFGVRDALAAGDLPAARAALGSLCSRDASDLDEPALVAASIESVAENTSDSVVAPLFYFALFGLPGALFYRAVNTLDAMVGYHGRYEYLGKASARLDDALNFVPARITALLLVTAGWLRGADARRGLAVLRRDGGLTESPNAGRPMAAMAGLLRVELEKRGHYRLGDPIAPLRRELIDEACRIMVLAALLFAALAALAALAIDVMGYWKEAL</sequence>
<dbReference type="OrthoDB" id="9811967at2"/>
<dbReference type="Proteomes" id="UP000238348">
    <property type="component" value="Chromosome"/>
</dbReference>
<evidence type="ECO:0000256" key="7">
    <source>
        <dbReference type="ARBA" id="ARBA00022989"/>
    </source>
</evidence>
<dbReference type="GO" id="GO:0009236">
    <property type="term" value="P:cobalamin biosynthetic process"/>
    <property type="evidence" value="ECO:0007669"/>
    <property type="project" value="UniProtKB-UniRule"/>
</dbReference>
<evidence type="ECO:0000256" key="6">
    <source>
        <dbReference type="ARBA" id="ARBA00022692"/>
    </source>
</evidence>
<dbReference type="NCBIfam" id="TIGR00380">
    <property type="entry name" value="cobal_cbiB"/>
    <property type="match status" value="1"/>
</dbReference>
<evidence type="ECO:0000313" key="10">
    <source>
        <dbReference type="EMBL" id="AUX39133.1"/>
    </source>
</evidence>
<reference evidence="10 11" key="1">
    <citation type="submission" date="2015-09" db="EMBL/GenBank/DDBJ databases">
        <title>Sorangium comparison.</title>
        <authorList>
            <person name="Zaburannyi N."/>
            <person name="Bunk B."/>
            <person name="Overmann J."/>
            <person name="Mueller R."/>
        </authorList>
    </citation>
    <scope>NUCLEOTIDE SEQUENCE [LARGE SCALE GENOMIC DNA]</scope>
    <source>
        <strain evidence="10 11">So ce26</strain>
    </source>
</reference>
<dbReference type="EMBL" id="CP012673">
    <property type="protein sequence ID" value="AUX39133.1"/>
    <property type="molecule type" value="Genomic_DNA"/>
</dbReference>
<feature type="transmembrane region" description="Helical" evidence="9">
    <location>
        <begin position="285"/>
        <end position="310"/>
    </location>
</feature>
<evidence type="ECO:0000256" key="5">
    <source>
        <dbReference type="ARBA" id="ARBA00022573"/>
    </source>
</evidence>
<keyword evidence="7 9" id="KW-1133">Transmembrane helix</keyword>
<organism evidence="10 11">
    <name type="scientific">Sorangium cellulosum</name>
    <name type="common">Polyangium cellulosum</name>
    <dbReference type="NCBI Taxonomy" id="56"/>
    <lineage>
        <taxon>Bacteria</taxon>
        <taxon>Pseudomonadati</taxon>
        <taxon>Myxococcota</taxon>
        <taxon>Polyangia</taxon>
        <taxon>Polyangiales</taxon>
        <taxon>Polyangiaceae</taxon>
        <taxon>Sorangium</taxon>
    </lineage>
</organism>
<evidence type="ECO:0000256" key="2">
    <source>
        <dbReference type="ARBA" id="ARBA00004953"/>
    </source>
</evidence>
<dbReference type="PANTHER" id="PTHR34308">
    <property type="entry name" value="COBALAMIN BIOSYNTHESIS PROTEIN CBIB"/>
    <property type="match status" value="1"/>
</dbReference>
<dbReference type="NCBIfam" id="NF002281">
    <property type="entry name" value="PRK01209.2-5"/>
    <property type="match status" value="1"/>
</dbReference>
<keyword evidence="6 9" id="KW-0812">Transmembrane</keyword>
<dbReference type="PANTHER" id="PTHR34308:SF1">
    <property type="entry name" value="COBALAMIN BIOSYNTHESIS PROTEIN CBIB"/>
    <property type="match status" value="1"/>
</dbReference>
<evidence type="ECO:0000256" key="1">
    <source>
        <dbReference type="ARBA" id="ARBA00004651"/>
    </source>
</evidence>
<feature type="transmembrane region" description="Helical" evidence="9">
    <location>
        <begin position="154"/>
        <end position="175"/>
    </location>
</feature>
<dbReference type="Pfam" id="PF03186">
    <property type="entry name" value="CobD_Cbib"/>
    <property type="match status" value="1"/>
</dbReference>
<keyword evidence="4 9" id="KW-1003">Cell membrane</keyword>
<comment type="subcellular location">
    <subcellularLocation>
        <location evidence="1 9">Cell membrane</location>
        <topology evidence="1 9">Multi-pass membrane protein</topology>
    </subcellularLocation>
</comment>
<evidence type="ECO:0000256" key="8">
    <source>
        <dbReference type="ARBA" id="ARBA00023136"/>
    </source>
</evidence>
<keyword evidence="8 9" id="KW-0472">Membrane</keyword>
<comment type="caution">
    <text evidence="9">Lacks conserved residue(s) required for the propagation of feature annotation.</text>
</comment>
<dbReference type="GO" id="GO:0015420">
    <property type="term" value="F:ABC-type vitamin B12 transporter activity"/>
    <property type="evidence" value="ECO:0007669"/>
    <property type="project" value="UniProtKB-UniRule"/>
</dbReference>
<accession>A0A2L0EIK2</accession>
<evidence type="ECO:0000256" key="9">
    <source>
        <dbReference type="HAMAP-Rule" id="MF_00024"/>
    </source>
</evidence>
<dbReference type="HAMAP" id="MF_00024">
    <property type="entry name" value="CobD_CbiB"/>
    <property type="match status" value="1"/>
</dbReference>
<dbReference type="GO" id="GO:0005886">
    <property type="term" value="C:plasma membrane"/>
    <property type="evidence" value="ECO:0007669"/>
    <property type="project" value="UniProtKB-SubCell"/>
</dbReference>
<evidence type="ECO:0000256" key="4">
    <source>
        <dbReference type="ARBA" id="ARBA00022475"/>
    </source>
</evidence>
<comment type="similarity">
    <text evidence="3 9">Belongs to the CobD/CbiB family.</text>
</comment>
<protein>
    <recommendedName>
        <fullName evidence="9">Cobalamin biosynthesis protein CobD</fullName>
    </recommendedName>
</protein>
<dbReference type="AlphaFoldDB" id="A0A2L0EIK2"/>
<proteinExistence type="inferred from homology"/>
<dbReference type="UniPathway" id="UPA00148"/>